<feature type="domain" description="pPIWI-RE three-gene island" evidence="1">
    <location>
        <begin position="10"/>
        <end position="148"/>
    </location>
</feature>
<organism evidence="2 3">
    <name type="scientific">Streptomyces johnsoniae</name>
    <dbReference type="NCBI Taxonomy" id="3075532"/>
    <lineage>
        <taxon>Bacteria</taxon>
        <taxon>Bacillati</taxon>
        <taxon>Actinomycetota</taxon>
        <taxon>Actinomycetes</taxon>
        <taxon>Kitasatosporales</taxon>
        <taxon>Streptomycetaceae</taxon>
        <taxon>Streptomyces</taxon>
    </lineage>
</organism>
<sequence length="352" mass="38176">MSRDDADLDLLGDVARGVIELASTTRASAFRLPYPVGLQLAVDRLVMAALTRSLVVPAGVPDLLSWCGARPLADWPITLPDSFLTADARLVQPTAGEPTLTCAQLASHGPRGTLEQDACSRLAALADTCHTPERFAVCRDFLISRPVILRVDPAELLLPAVAQTWKLVKELYQPVPDRFHDDGLVHRCTRCGLLARSTTAVGPWCEGGCPPSDRTFESTSRPEQALALPLALRLFLALPGRTELAVRRELGRFVRPLITDLGVHWVDDRNGGSRPFLVQDLEQPVLAALRAREAAARLGTPLNVVVPDGRAARTGYRRDFARSLGADAGVRLSSAAEFTTSRPTRDTEENDA</sequence>
<gene>
    <name evidence="2" type="ORF">RM779_31280</name>
</gene>
<keyword evidence="3" id="KW-1185">Reference proteome</keyword>
<dbReference type="InterPro" id="IPR041191">
    <property type="entry name" value="pPIWI_RE_Y"/>
</dbReference>
<proteinExistence type="predicted"/>
<dbReference type="Pfam" id="PF18156">
    <property type="entry name" value="pPIWI_RE_Y"/>
    <property type="match status" value="1"/>
</dbReference>
<evidence type="ECO:0000313" key="2">
    <source>
        <dbReference type="EMBL" id="MDT0447042.1"/>
    </source>
</evidence>
<comment type="caution">
    <text evidence="2">The sequence shown here is derived from an EMBL/GenBank/DDBJ whole genome shotgun (WGS) entry which is preliminary data.</text>
</comment>
<dbReference type="EMBL" id="JAVREV010000025">
    <property type="protein sequence ID" value="MDT0447042.1"/>
    <property type="molecule type" value="Genomic_DNA"/>
</dbReference>
<evidence type="ECO:0000313" key="3">
    <source>
        <dbReference type="Proteomes" id="UP001183615"/>
    </source>
</evidence>
<reference evidence="3" key="1">
    <citation type="submission" date="2023-07" db="EMBL/GenBank/DDBJ databases">
        <title>30 novel species of actinomycetes from the DSMZ collection.</title>
        <authorList>
            <person name="Nouioui I."/>
        </authorList>
    </citation>
    <scope>NUCLEOTIDE SEQUENCE [LARGE SCALE GENOMIC DNA]</scope>
    <source>
        <strain evidence="3">DSM 41886</strain>
    </source>
</reference>
<protein>
    <recommendedName>
        <fullName evidence="1">pPIWI-RE three-gene island domain-containing protein</fullName>
    </recommendedName>
</protein>
<dbReference type="RefSeq" id="WP_311621170.1">
    <property type="nucleotide sequence ID" value="NZ_JAVREV010000025.1"/>
</dbReference>
<name>A0ABU2SDJ1_9ACTN</name>
<dbReference type="Proteomes" id="UP001183615">
    <property type="component" value="Unassembled WGS sequence"/>
</dbReference>
<accession>A0ABU2SDJ1</accession>
<evidence type="ECO:0000259" key="1">
    <source>
        <dbReference type="Pfam" id="PF18156"/>
    </source>
</evidence>